<comment type="caution">
    <text evidence="7">The sequence shown here is derived from an EMBL/GenBank/DDBJ whole genome shotgun (WGS) entry which is preliminary data.</text>
</comment>
<organism evidence="7">
    <name type="scientific">Heliothis virescens</name>
    <name type="common">Tobacco budworm moth</name>
    <dbReference type="NCBI Taxonomy" id="7102"/>
    <lineage>
        <taxon>Eukaryota</taxon>
        <taxon>Metazoa</taxon>
        <taxon>Ecdysozoa</taxon>
        <taxon>Arthropoda</taxon>
        <taxon>Hexapoda</taxon>
        <taxon>Insecta</taxon>
        <taxon>Pterygota</taxon>
        <taxon>Neoptera</taxon>
        <taxon>Endopterygota</taxon>
        <taxon>Lepidoptera</taxon>
        <taxon>Glossata</taxon>
        <taxon>Ditrysia</taxon>
        <taxon>Noctuoidea</taxon>
        <taxon>Noctuidae</taxon>
        <taxon>Heliothinae</taxon>
        <taxon>Heliothis</taxon>
    </lineage>
</organism>
<dbReference type="AlphaFoldDB" id="A0A2A4JQV7"/>
<dbReference type="GO" id="GO:0016614">
    <property type="term" value="F:oxidoreductase activity, acting on CH-OH group of donors"/>
    <property type="evidence" value="ECO:0007669"/>
    <property type="project" value="InterPro"/>
</dbReference>
<evidence type="ECO:0000256" key="4">
    <source>
        <dbReference type="ARBA" id="ARBA00022827"/>
    </source>
</evidence>
<dbReference type="PANTHER" id="PTHR11552:SF147">
    <property type="entry name" value="CHOLINE DEHYDROGENASE, MITOCHONDRIAL"/>
    <property type="match status" value="1"/>
</dbReference>
<gene>
    <name evidence="7" type="ORF">B5V51_13419</name>
</gene>
<dbReference type="Pfam" id="PF05199">
    <property type="entry name" value="GMC_oxred_C"/>
    <property type="match status" value="1"/>
</dbReference>
<evidence type="ECO:0000313" key="7">
    <source>
        <dbReference type="EMBL" id="PCG74381.1"/>
    </source>
</evidence>
<dbReference type="PANTHER" id="PTHR11552">
    <property type="entry name" value="GLUCOSE-METHANOL-CHOLINE GMC OXIDOREDUCTASE"/>
    <property type="match status" value="1"/>
</dbReference>
<evidence type="ECO:0000256" key="3">
    <source>
        <dbReference type="ARBA" id="ARBA00022630"/>
    </source>
</evidence>
<name>A0A2A4JQV7_HELVI</name>
<dbReference type="STRING" id="7102.A0A2A4JQV7"/>
<proteinExistence type="inferred from homology"/>
<evidence type="ECO:0000256" key="1">
    <source>
        <dbReference type="ARBA" id="ARBA00001974"/>
    </source>
</evidence>
<sequence>MDVASVLSNVAKKQNILKLLTVLQLTAYLWPPDATLKDGESADFIIIGGGTAGSIIASYLVKHKNISVIVIEAGGMGEFETQQPGLYPFLAKTEYDWKFTTEPDVTMKPPNKRIIQQGKVLGGCSQIGFAGYGIGHPKDYAKWAAITNDSSWTLENLYPLIKRTEKVTDKTILNSPDVVFHGTEGKLRLKKYHSGINDGFFEAYKEMGIDVLNDINSNHTFGYTNSFNTIGDGNRQSTAYSFLSPERENPNLKVAYHSLATKIIFDVNKRAVAVRVLTKDKKYITIYVKKEVIVTAGAFKSPQLLMLSGIGPRYHLESKRIKVISDLPVGQNLQDQPSTVMVYKMGPKRPVPPQNPHELPTQLMEGRVAIDKCQNRADYLIRSSLFLTNLSFLQACSFIFNIRNEVCDRLQKALSQRQAHLVTHLLLYPGSRGEVLLRSTNPEENPIIKPRYYSNPRDLERHAEYLEHYNRIVNTSYFRRLDAELVDPGLERCKGLKKGSNAYWKCYVLGMASTLHNYVGTCAMGSVVDSELRLIGVKRVRVADASVMPEIVGATVQGTVYIIAQKLVDILFKEYNLSTH</sequence>
<dbReference type="SUPFAM" id="SSF54373">
    <property type="entry name" value="FAD-linked reductases, C-terminal domain"/>
    <property type="match status" value="1"/>
</dbReference>
<dbReference type="Gene3D" id="3.50.50.60">
    <property type="entry name" value="FAD/NAD(P)-binding domain"/>
    <property type="match status" value="1"/>
</dbReference>
<keyword evidence="3" id="KW-0285">Flavoprotein</keyword>
<comment type="cofactor">
    <cofactor evidence="1 5">
        <name>FAD</name>
        <dbReference type="ChEBI" id="CHEBI:57692"/>
    </cofactor>
</comment>
<dbReference type="InterPro" id="IPR000172">
    <property type="entry name" value="GMC_OxRdtase_N"/>
</dbReference>
<dbReference type="Gene3D" id="3.30.560.10">
    <property type="entry name" value="Glucose Oxidase, domain 3"/>
    <property type="match status" value="1"/>
</dbReference>
<accession>A0A2A4JQV7</accession>
<dbReference type="GO" id="GO:0050660">
    <property type="term" value="F:flavin adenine dinucleotide binding"/>
    <property type="evidence" value="ECO:0007669"/>
    <property type="project" value="InterPro"/>
</dbReference>
<evidence type="ECO:0000259" key="6">
    <source>
        <dbReference type="PROSITE" id="PS00624"/>
    </source>
</evidence>
<dbReference type="PROSITE" id="PS00624">
    <property type="entry name" value="GMC_OXRED_2"/>
    <property type="match status" value="1"/>
</dbReference>
<protein>
    <recommendedName>
        <fullName evidence="6">Glucose-methanol-choline oxidoreductase N-terminal domain-containing protein</fullName>
    </recommendedName>
</protein>
<dbReference type="Pfam" id="PF00732">
    <property type="entry name" value="GMC_oxred_N"/>
    <property type="match status" value="1"/>
</dbReference>
<dbReference type="SUPFAM" id="SSF51905">
    <property type="entry name" value="FAD/NAD(P)-binding domain"/>
    <property type="match status" value="1"/>
</dbReference>
<evidence type="ECO:0000256" key="5">
    <source>
        <dbReference type="PIRSR" id="PIRSR000137-2"/>
    </source>
</evidence>
<dbReference type="InterPro" id="IPR012132">
    <property type="entry name" value="GMC_OxRdtase"/>
</dbReference>
<feature type="domain" description="Glucose-methanol-choline oxidoreductase N-terminal" evidence="6">
    <location>
        <begin position="297"/>
        <end position="311"/>
    </location>
</feature>
<feature type="binding site" evidence="5">
    <location>
        <position position="120"/>
    </location>
    <ligand>
        <name>FAD</name>
        <dbReference type="ChEBI" id="CHEBI:57692"/>
    </ligand>
</feature>
<comment type="similarity">
    <text evidence="2">Belongs to the GMC oxidoreductase family.</text>
</comment>
<dbReference type="PIRSF" id="PIRSF000137">
    <property type="entry name" value="Alcohol_oxidase"/>
    <property type="match status" value="1"/>
</dbReference>
<evidence type="ECO:0000256" key="2">
    <source>
        <dbReference type="ARBA" id="ARBA00010790"/>
    </source>
</evidence>
<dbReference type="InterPro" id="IPR036188">
    <property type="entry name" value="FAD/NAD-bd_sf"/>
</dbReference>
<dbReference type="InterPro" id="IPR007867">
    <property type="entry name" value="GMC_OxRtase_C"/>
</dbReference>
<keyword evidence="4 5" id="KW-0274">FAD</keyword>
<reference evidence="7" key="1">
    <citation type="submission" date="2017-09" db="EMBL/GenBank/DDBJ databases">
        <title>Contemporary evolution of a Lepidopteran species, Heliothis virescens, in response to modern agricultural practices.</title>
        <authorList>
            <person name="Fritz M.L."/>
            <person name="Deyonke A.M."/>
            <person name="Papanicolaou A."/>
            <person name="Micinski S."/>
            <person name="Westbrook J."/>
            <person name="Gould F."/>
        </authorList>
    </citation>
    <scope>NUCLEOTIDE SEQUENCE [LARGE SCALE GENOMIC DNA]</scope>
    <source>
        <strain evidence="7">HvINT-</strain>
        <tissue evidence="7">Whole body</tissue>
    </source>
</reference>
<dbReference type="EMBL" id="NWSH01000760">
    <property type="protein sequence ID" value="PCG74381.1"/>
    <property type="molecule type" value="Genomic_DNA"/>
</dbReference>